<protein>
    <submittedName>
        <fullName evidence="1">Uncharacterized protein</fullName>
    </submittedName>
</protein>
<dbReference type="AlphaFoldDB" id="A0AAX6FTM5"/>
<comment type="caution">
    <text evidence="1">The sequence shown here is derived from an EMBL/GenBank/DDBJ whole genome shotgun (WGS) entry which is preliminary data.</text>
</comment>
<dbReference type="EMBL" id="JANAVB010025999">
    <property type="protein sequence ID" value="KAJ6819627.1"/>
    <property type="molecule type" value="Genomic_DNA"/>
</dbReference>
<reference evidence="1" key="1">
    <citation type="journal article" date="2023" name="GigaByte">
        <title>Genome assembly of the bearded iris, Iris pallida Lam.</title>
        <authorList>
            <person name="Bruccoleri R.E."/>
            <person name="Oakeley E.J."/>
            <person name="Faust A.M.E."/>
            <person name="Altorfer M."/>
            <person name="Dessus-Babus S."/>
            <person name="Burckhardt D."/>
            <person name="Oertli M."/>
            <person name="Naumann U."/>
            <person name="Petersen F."/>
            <person name="Wong J."/>
        </authorList>
    </citation>
    <scope>NUCLEOTIDE SEQUENCE</scope>
    <source>
        <strain evidence="1">GSM-AAB239-AS_SAM_17_03QT</strain>
    </source>
</reference>
<name>A0AAX6FTM5_IRIPA</name>
<dbReference type="Proteomes" id="UP001140949">
    <property type="component" value="Unassembled WGS sequence"/>
</dbReference>
<keyword evidence="2" id="KW-1185">Reference proteome</keyword>
<sequence length="133" mass="15169">MRPSTQSIYSCGRAYSSFALVEKIFTCLNLKALLKTGFFLFEFHKIWVTFGLQVSRFMGNIFIDIRLVSMTNAITLELVVYIKAFCQLGWSKIVNLLGSSMQINDHFYEAGDCNSLGKSLFHSVIHRPMKPND</sequence>
<reference evidence="1" key="2">
    <citation type="submission" date="2023-04" db="EMBL/GenBank/DDBJ databases">
        <authorList>
            <person name="Bruccoleri R.E."/>
            <person name="Oakeley E.J."/>
            <person name="Faust A.-M."/>
            <person name="Dessus-Babus S."/>
            <person name="Altorfer M."/>
            <person name="Burckhardt D."/>
            <person name="Oertli M."/>
            <person name="Naumann U."/>
            <person name="Petersen F."/>
            <person name="Wong J."/>
        </authorList>
    </citation>
    <scope>NUCLEOTIDE SEQUENCE</scope>
    <source>
        <strain evidence="1">GSM-AAB239-AS_SAM_17_03QT</strain>
        <tissue evidence="1">Leaf</tissue>
    </source>
</reference>
<evidence type="ECO:0000313" key="1">
    <source>
        <dbReference type="EMBL" id="KAJ6819627.1"/>
    </source>
</evidence>
<gene>
    <name evidence="1" type="ORF">M6B38_400470</name>
</gene>
<evidence type="ECO:0000313" key="2">
    <source>
        <dbReference type="Proteomes" id="UP001140949"/>
    </source>
</evidence>
<proteinExistence type="predicted"/>
<accession>A0AAX6FTM5</accession>
<organism evidence="1 2">
    <name type="scientific">Iris pallida</name>
    <name type="common">Sweet iris</name>
    <dbReference type="NCBI Taxonomy" id="29817"/>
    <lineage>
        <taxon>Eukaryota</taxon>
        <taxon>Viridiplantae</taxon>
        <taxon>Streptophyta</taxon>
        <taxon>Embryophyta</taxon>
        <taxon>Tracheophyta</taxon>
        <taxon>Spermatophyta</taxon>
        <taxon>Magnoliopsida</taxon>
        <taxon>Liliopsida</taxon>
        <taxon>Asparagales</taxon>
        <taxon>Iridaceae</taxon>
        <taxon>Iridoideae</taxon>
        <taxon>Irideae</taxon>
        <taxon>Iris</taxon>
    </lineage>
</organism>